<name>A0ABT9EKS2_9SPHN</name>
<gene>
    <name evidence="5" type="ORF">Q5H91_08340</name>
</gene>
<keyword evidence="2" id="KW-0238">DNA-binding</keyword>
<feature type="domain" description="HTH crp-type" evidence="4">
    <location>
        <begin position="153"/>
        <end position="227"/>
    </location>
</feature>
<comment type="caution">
    <text evidence="5">The sequence shown here is derived from an EMBL/GenBank/DDBJ whole genome shotgun (WGS) entry which is preliminary data.</text>
</comment>
<proteinExistence type="predicted"/>
<keyword evidence="6" id="KW-1185">Reference proteome</keyword>
<dbReference type="InterPro" id="IPR000595">
    <property type="entry name" value="cNMP-bd_dom"/>
</dbReference>
<evidence type="ECO:0000313" key="5">
    <source>
        <dbReference type="EMBL" id="MDP1027218.1"/>
    </source>
</evidence>
<dbReference type="InterPro" id="IPR012318">
    <property type="entry name" value="HTH_CRP"/>
</dbReference>
<dbReference type="PANTHER" id="PTHR24567:SF68">
    <property type="entry name" value="DNA-BINDING TRANSCRIPTIONAL DUAL REGULATOR CRP"/>
    <property type="match status" value="1"/>
</dbReference>
<keyword evidence="3" id="KW-0804">Transcription</keyword>
<evidence type="ECO:0000256" key="1">
    <source>
        <dbReference type="ARBA" id="ARBA00023015"/>
    </source>
</evidence>
<dbReference type="CDD" id="cd00092">
    <property type="entry name" value="HTH_CRP"/>
    <property type="match status" value="1"/>
</dbReference>
<dbReference type="InterPro" id="IPR036388">
    <property type="entry name" value="WH-like_DNA-bd_sf"/>
</dbReference>
<dbReference type="SUPFAM" id="SSF46785">
    <property type="entry name" value="Winged helix' DNA-binding domain"/>
    <property type="match status" value="1"/>
</dbReference>
<dbReference type="EMBL" id="JAUUDS010000003">
    <property type="protein sequence ID" value="MDP1027218.1"/>
    <property type="molecule type" value="Genomic_DNA"/>
</dbReference>
<reference evidence="5 6" key="1">
    <citation type="submission" date="2023-07" db="EMBL/GenBank/DDBJ databases">
        <authorList>
            <person name="Kim M.K."/>
        </authorList>
    </citation>
    <scope>NUCLEOTIDE SEQUENCE [LARGE SCALE GENOMIC DNA]</scope>
    <source>
        <strain evidence="5 6">KR1UV-12</strain>
    </source>
</reference>
<dbReference type="Gene3D" id="1.10.10.10">
    <property type="entry name" value="Winged helix-like DNA-binding domain superfamily/Winged helix DNA-binding domain"/>
    <property type="match status" value="1"/>
</dbReference>
<dbReference type="Gene3D" id="2.60.120.10">
    <property type="entry name" value="Jelly Rolls"/>
    <property type="match status" value="1"/>
</dbReference>
<dbReference type="Proteomes" id="UP001230685">
    <property type="component" value="Unassembled WGS sequence"/>
</dbReference>
<dbReference type="Pfam" id="PF13545">
    <property type="entry name" value="HTH_Crp_2"/>
    <property type="match status" value="1"/>
</dbReference>
<protein>
    <submittedName>
        <fullName evidence="5">Crp/Fnr family transcriptional regulator</fullName>
    </submittedName>
</protein>
<dbReference type="CDD" id="cd00038">
    <property type="entry name" value="CAP_ED"/>
    <property type="match status" value="1"/>
</dbReference>
<dbReference type="InterPro" id="IPR014710">
    <property type="entry name" value="RmlC-like_jellyroll"/>
</dbReference>
<dbReference type="Pfam" id="PF00027">
    <property type="entry name" value="cNMP_binding"/>
    <property type="match status" value="1"/>
</dbReference>
<accession>A0ABT9EKS2</accession>
<evidence type="ECO:0000256" key="3">
    <source>
        <dbReference type="ARBA" id="ARBA00023163"/>
    </source>
</evidence>
<dbReference type="InterPro" id="IPR018490">
    <property type="entry name" value="cNMP-bd_dom_sf"/>
</dbReference>
<dbReference type="SUPFAM" id="SSF51206">
    <property type="entry name" value="cAMP-binding domain-like"/>
    <property type="match status" value="1"/>
</dbReference>
<dbReference type="PANTHER" id="PTHR24567">
    <property type="entry name" value="CRP FAMILY TRANSCRIPTIONAL REGULATORY PROTEIN"/>
    <property type="match status" value="1"/>
</dbReference>
<dbReference type="InterPro" id="IPR036390">
    <property type="entry name" value="WH_DNA-bd_sf"/>
</dbReference>
<sequence>MMFSSPAGTQSALSMRLSHYLPLTAAEADALEEMQGERRRLIAGEVLVEAGGPIDALFVVQQGWFHSSTRPVIGGRQILRFHYPGDLIGTSSIAWSRASASLTAVSDGIVTEVPKAKLGRLLAEHGRLAGLLYAVAAAENVALSDRLTSIGRMNAIQRLATLLLDILARLRVTAGGVVDSFDLPLTQTDLGDALGLTKVHVNRTMREMEMRGMISRSGRRIRVLDEAGLVAFTGFVDRHAEIATDWLPACA</sequence>
<evidence type="ECO:0000256" key="2">
    <source>
        <dbReference type="ARBA" id="ARBA00023125"/>
    </source>
</evidence>
<dbReference type="RefSeq" id="WP_305172931.1">
    <property type="nucleotide sequence ID" value="NZ_JAUUDS010000003.1"/>
</dbReference>
<evidence type="ECO:0000259" key="4">
    <source>
        <dbReference type="PROSITE" id="PS51063"/>
    </source>
</evidence>
<dbReference type="SMART" id="SM00419">
    <property type="entry name" value="HTH_CRP"/>
    <property type="match status" value="1"/>
</dbReference>
<dbReference type="PROSITE" id="PS51063">
    <property type="entry name" value="HTH_CRP_2"/>
    <property type="match status" value="1"/>
</dbReference>
<organism evidence="5 6">
    <name type="scientific">Sphingomonas aurea</name>
    <dbReference type="NCBI Taxonomy" id="3063994"/>
    <lineage>
        <taxon>Bacteria</taxon>
        <taxon>Pseudomonadati</taxon>
        <taxon>Pseudomonadota</taxon>
        <taxon>Alphaproteobacteria</taxon>
        <taxon>Sphingomonadales</taxon>
        <taxon>Sphingomonadaceae</taxon>
        <taxon>Sphingomonas</taxon>
    </lineage>
</organism>
<dbReference type="InterPro" id="IPR050397">
    <property type="entry name" value="Env_Response_Regulators"/>
</dbReference>
<keyword evidence="1" id="KW-0805">Transcription regulation</keyword>
<evidence type="ECO:0000313" key="6">
    <source>
        <dbReference type="Proteomes" id="UP001230685"/>
    </source>
</evidence>
<dbReference type="SMART" id="SM00100">
    <property type="entry name" value="cNMP"/>
    <property type="match status" value="1"/>
</dbReference>